<dbReference type="RefSeq" id="WP_106118600.1">
    <property type="nucleotide sequence ID" value="NZ_PVUH01000030.1"/>
</dbReference>
<dbReference type="AlphaFoldDB" id="A0A2T0HMY5"/>
<accession>A0A2T0HMY5</accession>
<dbReference type="EMBL" id="PVUH01000030">
    <property type="protein sequence ID" value="PRW84436.1"/>
    <property type="molecule type" value="Genomic_DNA"/>
</dbReference>
<name>A0A2T0HMY5_PSEFL</name>
<protein>
    <submittedName>
        <fullName evidence="1">Uncharacterized protein</fullName>
    </submittedName>
</protein>
<reference evidence="1 2" key="1">
    <citation type="submission" date="2018-03" db="EMBL/GenBank/DDBJ databases">
        <title>Blue discolouration in mozzarella cheese caused by Pseudomonas fluorescens.</title>
        <authorList>
            <person name="Chiesa F."/>
            <person name="Dalmasso A."/>
            <person name="Lomonaco S."/>
        </authorList>
    </citation>
    <scope>NUCLEOTIDE SEQUENCE [LARGE SCALE GENOMIC DNA]</scope>
    <source>
        <strain evidence="1 2">11293</strain>
    </source>
</reference>
<gene>
    <name evidence="1" type="ORF">C7A10_28795</name>
</gene>
<comment type="caution">
    <text evidence="1">The sequence shown here is derived from an EMBL/GenBank/DDBJ whole genome shotgun (WGS) entry which is preliminary data.</text>
</comment>
<proteinExistence type="predicted"/>
<sequence length="79" mass="8518">MRDISVSGHISKSVAMEYIAAAAMGNADFEARSICGFDVDFVDVQSGHKEHHSERLARVVSCNQERTCVAVGFVSSADN</sequence>
<evidence type="ECO:0000313" key="2">
    <source>
        <dbReference type="Proteomes" id="UP000239731"/>
    </source>
</evidence>
<organism evidence="1 2">
    <name type="scientific">Pseudomonas fluorescens</name>
    <dbReference type="NCBI Taxonomy" id="294"/>
    <lineage>
        <taxon>Bacteria</taxon>
        <taxon>Pseudomonadati</taxon>
        <taxon>Pseudomonadota</taxon>
        <taxon>Gammaproteobacteria</taxon>
        <taxon>Pseudomonadales</taxon>
        <taxon>Pseudomonadaceae</taxon>
        <taxon>Pseudomonas</taxon>
    </lineage>
</organism>
<dbReference type="Proteomes" id="UP000239731">
    <property type="component" value="Unassembled WGS sequence"/>
</dbReference>
<evidence type="ECO:0000313" key="1">
    <source>
        <dbReference type="EMBL" id="PRW84436.1"/>
    </source>
</evidence>